<keyword evidence="2" id="KW-1185">Reference proteome</keyword>
<organism evidence="1 2">
    <name type="scientific">Mycena pura</name>
    <dbReference type="NCBI Taxonomy" id="153505"/>
    <lineage>
        <taxon>Eukaryota</taxon>
        <taxon>Fungi</taxon>
        <taxon>Dikarya</taxon>
        <taxon>Basidiomycota</taxon>
        <taxon>Agaricomycotina</taxon>
        <taxon>Agaricomycetes</taxon>
        <taxon>Agaricomycetidae</taxon>
        <taxon>Agaricales</taxon>
        <taxon>Marasmiineae</taxon>
        <taxon>Mycenaceae</taxon>
        <taxon>Mycena</taxon>
    </lineage>
</organism>
<gene>
    <name evidence="1" type="ORF">GGX14DRAFT_652980</name>
</gene>
<protein>
    <recommendedName>
        <fullName evidence="3">F-box domain-containing protein</fullName>
    </recommendedName>
</protein>
<dbReference type="AlphaFoldDB" id="A0AAD6V575"/>
<dbReference type="Proteomes" id="UP001219525">
    <property type="component" value="Unassembled WGS sequence"/>
</dbReference>
<evidence type="ECO:0008006" key="3">
    <source>
        <dbReference type="Google" id="ProtNLM"/>
    </source>
</evidence>
<comment type="caution">
    <text evidence="1">The sequence shown here is derived from an EMBL/GenBank/DDBJ whole genome shotgun (WGS) entry which is preliminary data.</text>
</comment>
<dbReference type="EMBL" id="JARJCW010000053">
    <property type="protein sequence ID" value="KAJ7202818.1"/>
    <property type="molecule type" value="Genomic_DNA"/>
</dbReference>
<evidence type="ECO:0000313" key="1">
    <source>
        <dbReference type="EMBL" id="KAJ7202818.1"/>
    </source>
</evidence>
<reference evidence="1" key="1">
    <citation type="submission" date="2023-03" db="EMBL/GenBank/DDBJ databases">
        <title>Massive genome expansion in bonnet fungi (Mycena s.s.) driven by repeated elements and novel gene families across ecological guilds.</title>
        <authorList>
            <consortium name="Lawrence Berkeley National Laboratory"/>
            <person name="Harder C.B."/>
            <person name="Miyauchi S."/>
            <person name="Viragh M."/>
            <person name="Kuo A."/>
            <person name="Thoen E."/>
            <person name="Andreopoulos B."/>
            <person name="Lu D."/>
            <person name="Skrede I."/>
            <person name="Drula E."/>
            <person name="Henrissat B."/>
            <person name="Morin E."/>
            <person name="Kohler A."/>
            <person name="Barry K."/>
            <person name="LaButti K."/>
            <person name="Morin E."/>
            <person name="Salamov A."/>
            <person name="Lipzen A."/>
            <person name="Mereny Z."/>
            <person name="Hegedus B."/>
            <person name="Baldrian P."/>
            <person name="Stursova M."/>
            <person name="Weitz H."/>
            <person name="Taylor A."/>
            <person name="Grigoriev I.V."/>
            <person name="Nagy L.G."/>
            <person name="Martin F."/>
            <person name="Kauserud H."/>
        </authorList>
    </citation>
    <scope>NUCLEOTIDE SEQUENCE</scope>
    <source>
        <strain evidence="1">9144</strain>
    </source>
</reference>
<name>A0AAD6V575_9AGAR</name>
<evidence type="ECO:0000313" key="2">
    <source>
        <dbReference type="Proteomes" id="UP001219525"/>
    </source>
</evidence>
<accession>A0AAD6V575</accession>
<proteinExistence type="predicted"/>
<sequence length="552" mass="62036">MSCRRASRDTYDASLRVAEYPFSHLLHSDSDKLPSLQEKKVIQELLAQQKAHLSQLNSKVPRRRTGKKIPRQLRADLDRTRRFIRVHQVLIAPWRWLPVEIMSEIFLFTLSPRESEDTDSWNDDRRGTLLLCKICRTWRNITISTPALWNVLSLNLHAVEHRVIDLVSTWLDRSRSFPVYLQVFWDHTAFSAVVNSVISTFALHLHHTAGLWIDGLDMDDPEFALLSPKPTFPPVESPRAPFLATLSVDLPPGSNWDWIHSICRAAPYLAHLTTPQFSAADWFPLTNLISVHFILPITIFDVLQLLEHAPGLKDVSVDVTGPAVASPTRPPLVLHALSQLEVTSHQHFGQFLDQITVPHLEKLWVHQIVDWPAPEFQAFLSRSSCVLRALDFADVEISEDNIIACLKHKACSRLEALAVTDCDPPASALLQYLTYRAPAAPGVGADHCSDPNPNPHLEEIELGNILAVDGFLSSLVRSRLTPSAPVAVGPESHPLSPAPEPAPAPARLGSLRFSFVEGTASSQVTHARDWADLRELEWCFPEFKLIWPQQDE</sequence>